<comment type="caution">
    <text evidence="4">The sequence shown here is derived from an EMBL/GenBank/DDBJ whole genome shotgun (WGS) entry which is preliminary data.</text>
</comment>
<dbReference type="GO" id="GO:0033314">
    <property type="term" value="P:mitotic DNA replication checkpoint signaling"/>
    <property type="evidence" value="ECO:0007669"/>
    <property type="project" value="TreeGrafter"/>
</dbReference>
<keyword evidence="5" id="KW-1185">Reference proteome</keyword>
<dbReference type="InterPro" id="IPR036420">
    <property type="entry name" value="BRCT_dom_sf"/>
</dbReference>
<dbReference type="SUPFAM" id="SSF52113">
    <property type="entry name" value="BRCT domain"/>
    <property type="match status" value="4"/>
</dbReference>
<gene>
    <name evidence="4" type="ORF">DNG_05741</name>
</gene>
<feature type="domain" description="BRCT" evidence="3">
    <location>
        <begin position="424"/>
        <end position="510"/>
    </location>
</feature>
<keyword evidence="1" id="KW-0677">Repeat</keyword>
<dbReference type="Pfam" id="PF00533">
    <property type="entry name" value="BRCT"/>
    <property type="match status" value="2"/>
</dbReference>
<dbReference type="InterPro" id="IPR059215">
    <property type="entry name" value="BRCT2_TopBP1-like"/>
</dbReference>
<accession>A0AAE8SVR5</accession>
<evidence type="ECO:0000256" key="1">
    <source>
        <dbReference type="ARBA" id="ARBA00022737"/>
    </source>
</evidence>
<feature type="region of interest" description="Disordered" evidence="2">
    <location>
        <begin position="279"/>
        <end position="304"/>
    </location>
</feature>
<dbReference type="InterPro" id="IPR001357">
    <property type="entry name" value="BRCT_dom"/>
</dbReference>
<dbReference type="PANTHER" id="PTHR13561">
    <property type="entry name" value="DNA REPLICATION REGULATOR DPB11-RELATED"/>
    <property type="match status" value="1"/>
</dbReference>
<feature type="domain" description="BRCT" evidence="3">
    <location>
        <begin position="134"/>
        <end position="215"/>
    </location>
</feature>
<dbReference type="SMART" id="SM00292">
    <property type="entry name" value="BRCT"/>
    <property type="match status" value="4"/>
</dbReference>
<evidence type="ECO:0000313" key="4">
    <source>
        <dbReference type="EMBL" id="SPO03060.1"/>
    </source>
</evidence>
<dbReference type="CDD" id="cd17731">
    <property type="entry name" value="BRCT_TopBP1_rpt2_like"/>
    <property type="match status" value="1"/>
</dbReference>
<evidence type="ECO:0000259" key="3">
    <source>
        <dbReference type="PROSITE" id="PS50172"/>
    </source>
</evidence>
<evidence type="ECO:0000256" key="2">
    <source>
        <dbReference type="SAM" id="MobiDB-lite"/>
    </source>
</evidence>
<dbReference type="PANTHER" id="PTHR13561:SF20">
    <property type="entry name" value="DNA TOPOISOMERASE 2-BINDING PROTEIN 1"/>
    <property type="match status" value="1"/>
</dbReference>
<name>A0AAE8SVR5_9PEZI</name>
<dbReference type="EMBL" id="ONZQ02000007">
    <property type="protein sequence ID" value="SPO03060.1"/>
    <property type="molecule type" value="Genomic_DNA"/>
</dbReference>
<dbReference type="Gene3D" id="3.40.50.10190">
    <property type="entry name" value="BRCT domain"/>
    <property type="match status" value="4"/>
</dbReference>
<feature type="domain" description="BRCT" evidence="3">
    <location>
        <begin position="14"/>
        <end position="87"/>
    </location>
</feature>
<sequence>MDTDDLGHLSPAFDPSQPLKGVVICCTSIPPNETKDIEAKTINLGGVYTNDLTVDVTHLLVGDYETAKYRHAAKALAHTKAMDAGWIEAITDLWREDAPIEFSALEKEWQLRPLEISGTPAPTPDNPNPGRGRLLVCLTGFLNLEERSTLQERITSNGGDYSGELNKKCTHLIVAKPEGQKYLAARKWNLKVVSQEWLDQTVDRGMILDEKHFDPLLPVEERGKGARDSPELALGKRQRLLDSFTEAEGPKRKLRKTASIKLSSQRENLFSDILGMKASTADNAETSPDDDELAPNPGPDRDTRTVAASFKDGGVFSTSSFYVQDFEPRKREILAQTITALGGRMCSTLDELHLSRAPLNPWHRFVVVPQDSHATPAPPPPNATASAEIVTEFFIERCLREKKFRHPRDHVLGRPFPVHPIAGFEGLTICSAGFTGIDLHHLDRAVRQLGARFEERFRRQTSLLICKSLGLVRKEKLRIALENEIPVLGEAWLWECVETGTCVGFEKHMFPELKQRASAKQRVAPSSRGNPFQAAREAFELDRTAFTPEAAAGGAPPKGGKVAGVTSDPSTRFYTARTQIFDNLDDFSSTRSKPKEAGSRVVPRAESPAPIQPPDAGLPPTAKQHDDGILADDQQEEEERHRRETELEERREKEEEEARKREEASRRKEHELLAFSTKLTSLIDPDANPAISDPAVEPRRRRGILGRATSNVSAPGSILDLQQSASVSDRLSGSLDRHSAPGDWEAGEEGEGAGLDGEGHSLLTQVGYADPEAAEARERIMGRLREDGGRRVKTR</sequence>
<evidence type="ECO:0000313" key="5">
    <source>
        <dbReference type="Proteomes" id="UP001187682"/>
    </source>
</evidence>
<dbReference type="PROSITE" id="PS50172">
    <property type="entry name" value="BRCT"/>
    <property type="match status" value="4"/>
</dbReference>
<protein>
    <submittedName>
        <fullName evidence="4">Related to S-M checkpoint control protein rad4</fullName>
    </submittedName>
</protein>
<dbReference type="AlphaFoldDB" id="A0AAE8SVR5"/>
<feature type="compositionally biased region" description="Polar residues" evidence="2">
    <location>
        <begin position="708"/>
        <end position="731"/>
    </location>
</feature>
<dbReference type="GO" id="GO:0007095">
    <property type="term" value="P:mitotic G2 DNA damage checkpoint signaling"/>
    <property type="evidence" value="ECO:0007669"/>
    <property type="project" value="TreeGrafter"/>
</dbReference>
<dbReference type="FunFam" id="3.40.50.10190:FF:000010">
    <property type="entry name" value="DNA topoisomerase II binding protein 1"/>
    <property type="match status" value="1"/>
</dbReference>
<dbReference type="GO" id="GO:0006270">
    <property type="term" value="P:DNA replication initiation"/>
    <property type="evidence" value="ECO:0007669"/>
    <property type="project" value="TreeGrafter"/>
</dbReference>
<dbReference type="Proteomes" id="UP001187682">
    <property type="component" value="Unassembled WGS sequence"/>
</dbReference>
<dbReference type="CDD" id="cd18433">
    <property type="entry name" value="BRCT_Rad4_rpt3"/>
    <property type="match status" value="1"/>
</dbReference>
<feature type="compositionally biased region" description="Basic and acidic residues" evidence="2">
    <location>
        <begin position="638"/>
        <end position="672"/>
    </location>
</feature>
<organism evidence="4 5">
    <name type="scientific">Cephalotrichum gorgonifer</name>
    <dbReference type="NCBI Taxonomy" id="2041049"/>
    <lineage>
        <taxon>Eukaryota</taxon>
        <taxon>Fungi</taxon>
        <taxon>Dikarya</taxon>
        <taxon>Ascomycota</taxon>
        <taxon>Pezizomycotina</taxon>
        <taxon>Sordariomycetes</taxon>
        <taxon>Hypocreomycetidae</taxon>
        <taxon>Microascales</taxon>
        <taxon>Microascaceae</taxon>
        <taxon>Cephalotrichum</taxon>
    </lineage>
</organism>
<proteinExistence type="predicted"/>
<feature type="domain" description="BRCT" evidence="3">
    <location>
        <begin position="311"/>
        <end position="412"/>
    </location>
</feature>
<dbReference type="Pfam" id="PF12738">
    <property type="entry name" value="PTCB-BRCT"/>
    <property type="match status" value="1"/>
</dbReference>
<feature type="region of interest" description="Disordered" evidence="2">
    <location>
        <begin position="585"/>
        <end position="759"/>
    </location>
</feature>
<reference evidence="4" key="1">
    <citation type="submission" date="2018-03" db="EMBL/GenBank/DDBJ databases">
        <authorList>
            <person name="Guldener U."/>
        </authorList>
    </citation>
    <scope>NUCLEOTIDE SEQUENCE</scope>
</reference>